<evidence type="ECO:0000256" key="1">
    <source>
        <dbReference type="PROSITE-ProRule" id="PRU00339"/>
    </source>
</evidence>
<dbReference type="Proteomes" id="UP000198521">
    <property type="component" value="Unassembled WGS sequence"/>
</dbReference>
<dbReference type="Gene3D" id="1.25.40.10">
    <property type="entry name" value="Tetratricopeptide repeat domain"/>
    <property type="match status" value="3"/>
</dbReference>
<dbReference type="InterPro" id="IPR019734">
    <property type="entry name" value="TPR_rpt"/>
</dbReference>
<dbReference type="InterPro" id="IPR011990">
    <property type="entry name" value="TPR-like_helical_dom_sf"/>
</dbReference>
<feature type="transmembrane region" description="Helical" evidence="2">
    <location>
        <begin position="887"/>
        <end position="904"/>
    </location>
</feature>
<feature type="repeat" description="TPR" evidence="1">
    <location>
        <begin position="141"/>
        <end position="174"/>
    </location>
</feature>
<dbReference type="STRING" id="1038014.SAMN04487910_3525"/>
<evidence type="ECO:0000259" key="3">
    <source>
        <dbReference type="Pfam" id="PF12770"/>
    </source>
</evidence>
<keyword evidence="2" id="KW-0812">Transmembrane</keyword>
<dbReference type="AlphaFoldDB" id="A0A1H7TPA3"/>
<evidence type="ECO:0000313" key="4">
    <source>
        <dbReference type="EMBL" id="SEL86319.1"/>
    </source>
</evidence>
<keyword evidence="1" id="KW-0802">TPR repeat</keyword>
<dbReference type="RefSeq" id="WP_091410877.1">
    <property type="nucleotide sequence ID" value="NZ_FOAB01000006.1"/>
</dbReference>
<feature type="repeat" description="TPR" evidence="1">
    <location>
        <begin position="104"/>
        <end position="137"/>
    </location>
</feature>
<dbReference type="Pfam" id="PF13424">
    <property type="entry name" value="TPR_12"/>
    <property type="match status" value="1"/>
</dbReference>
<feature type="domain" description="CHAT" evidence="3">
    <location>
        <begin position="615"/>
        <end position="876"/>
    </location>
</feature>
<dbReference type="PANTHER" id="PTHR10098">
    <property type="entry name" value="RAPSYN-RELATED"/>
    <property type="match status" value="1"/>
</dbReference>
<dbReference type="EMBL" id="FOAB01000006">
    <property type="protein sequence ID" value="SEL86319.1"/>
    <property type="molecule type" value="Genomic_DNA"/>
</dbReference>
<sequence>MYLKFKFYILTFFLFFSVLLVQKLNAQYSYQEIKSLSLTEDITEKKADHILNSILKRDTLYAKTAHSLSFFFKKNQKNYDLAIKYGRIEIATLDSLNINDSNYTNGLYNLGKFFFLKEKYDKAIEYYNKAIKSNKFPKKVAQSYCEIADCYFEKGDYYKSINYYNKGLPLLEKHGSEVSLVLKYNQLSKNCNKMNSKESTDLGIYYLKKGDSIIKNSPETNRFNRYIHGLNTGFANLYALPHRYNFNKAKDYYNQNLRSSLSEDDSLTIANTYLNIGELYLKRKNDSCLYFFKESLRYDSIKKTDTYETYRNLADYYTSKLEYNKALSQVETSITHNLRITSSVNLDLISIKKLLDLKDQRSIISALKAKTKILLSLYEKEHNNEHLLEGIKTVHFANKLVTLLVNYSTETATKYLWREEVSEIFNLGVYISYLLKDSELMFQFIEEDKAFLLTQDINANIKNVNLPQHIINKQIQFRKRILELESKNKNSNLSQKKDSLFNLKIVYQNFKDSLQEKYPTYFENKNKVQLISLEDAIAQLDNESVVISYSILNNTNEINQKTILGVFISKTATIPFKVEDSQETLKQLKKYKKVISKPLRTKKEFHQFYKISYLLYNNLMPTDRIKKGIHKKHLIVILDDELQNTPFEAFTTTNNKLKYLIEDHDLSYAYSLSFLNFNKDIQRKYTKELSSFAPVHFNLSKLPSLTYSENEINQIHEMFTSSQSYMHVNASKNNFLSSSIDSKIIHLATHADASKKPVIYFAKDSLELHELYTYKNNADLVVLSACETNLGEVKKGEGVLNLTRGFFYSGANSVISSIWKINDGTSSSIMQDFYSNLKDKQSKVSALNNAKRKYLSENSLSEKSPYYWASFILVGDTEPTFNSSFHAYYLIAFLLLLVLFLFFMKKKG</sequence>
<name>A0A1H7TPA3_AQUAM</name>
<dbReference type="OrthoDB" id="9771112at2"/>
<dbReference type="PROSITE" id="PS50005">
    <property type="entry name" value="TPR"/>
    <property type="match status" value="2"/>
</dbReference>
<organism evidence="4 5">
    <name type="scientific">Aquimarina amphilecti</name>
    <dbReference type="NCBI Taxonomy" id="1038014"/>
    <lineage>
        <taxon>Bacteria</taxon>
        <taxon>Pseudomonadati</taxon>
        <taxon>Bacteroidota</taxon>
        <taxon>Flavobacteriia</taxon>
        <taxon>Flavobacteriales</taxon>
        <taxon>Flavobacteriaceae</taxon>
        <taxon>Aquimarina</taxon>
    </lineage>
</organism>
<accession>A0A1H7TPA3</accession>
<dbReference type="SMART" id="SM00028">
    <property type="entry name" value="TPR"/>
    <property type="match status" value="4"/>
</dbReference>
<evidence type="ECO:0000256" key="2">
    <source>
        <dbReference type="SAM" id="Phobius"/>
    </source>
</evidence>
<evidence type="ECO:0000313" key="5">
    <source>
        <dbReference type="Proteomes" id="UP000198521"/>
    </source>
</evidence>
<dbReference type="SUPFAM" id="SSF48452">
    <property type="entry name" value="TPR-like"/>
    <property type="match status" value="2"/>
</dbReference>
<keyword evidence="5" id="KW-1185">Reference proteome</keyword>
<dbReference type="Pfam" id="PF12770">
    <property type="entry name" value="CHAT"/>
    <property type="match status" value="1"/>
</dbReference>
<proteinExistence type="predicted"/>
<keyword evidence="2" id="KW-1133">Transmembrane helix</keyword>
<protein>
    <submittedName>
        <fullName evidence="4">CHAT domain-containing protein</fullName>
    </submittedName>
</protein>
<keyword evidence="2" id="KW-0472">Membrane</keyword>
<dbReference type="InterPro" id="IPR024983">
    <property type="entry name" value="CHAT_dom"/>
</dbReference>
<gene>
    <name evidence="4" type="ORF">SAMN04487910_3525</name>
</gene>
<reference evidence="5" key="1">
    <citation type="submission" date="2016-10" db="EMBL/GenBank/DDBJ databases">
        <authorList>
            <person name="Varghese N."/>
            <person name="Submissions S."/>
        </authorList>
    </citation>
    <scope>NUCLEOTIDE SEQUENCE [LARGE SCALE GENOMIC DNA]</scope>
    <source>
        <strain evidence="5">DSM 25232 / NCIMB 14723 / 92V</strain>
    </source>
</reference>